<name>A0ABQ4MXC9_9BACL</name>
<dbReference type="SUPFAM" id="SSF47413">
    <property type="entry name" value="lambda repressor-like DNA-binding domains"/>
    <property type="match status" value="1"/>
</dbReference>
<dbReference type="PANTHER" id="PTHR46797:SF1">
    <property type="entry name" value="METHYLPHOSPHONATE SYNTHASE"/>
    <property type="match status" value="1"/>
</dbReference>
<dbReference type="SMART" id="SM00530">
    <property type="entry name" value="HTH_XRE"/>
    <property type="match status" value="1"/>
</dbReference>
<proteinExistence type="predicted"/>
<dbReference type="PANTHER" id="PTHR46797">
    <property type="entry name" value="HTH-TYPE TRANSCRIPTIONAL REGULATOR"/>
    <property type="match status" value="1"/>
</dbReference>
<dbReference type="InterPro" id="IPR050807">
    <property type="entry name" value="TransReg_Diox_bact_type"/>
</dbReference>
<comment type="caution">
    <text evidence="3">The sequence shown here is derived from an EMBL/GenBank/DDBJ whole genome shotgun (WGS) entry which is preliminary data.</text>
</comment>
<sequence length="178" mass="20467">MDSLEKAKEFGQYLKGLRTESKLTLKQLSEKTKLTIGHLSNIENGRRGIPSPNLLKKLAEPLNVPYGELMYHADYLSNDSDLSEQEREGLEFQLLYLPNGEVLRGEEASAYMRSQGLFHSSIEEAEEAGKKAEELEMLIFLNKDITLYGYRLTKDERKRIAEMLDLMFPQYVSNKDEI</sequence>
<organism evidence="3 4">
    <name type="scientific">Paenibacillus woosongensis</name>
    <dbReference type="NCBI Taxonomy" id="307580"/>
    <lineage>
        <taxon>Bacteria</taxon>
        <taxon>Bacillati</taxon>
        <taxon>Bacillota</taxon>
        <taxon>Bacilli</taxon>
        <taxon>Bacillales</taxon>
        <taxon>Paenibacillaceae</taxon>
        <taxon>Paenibacillus</taxon>
    </lineage>
</organism>
<dbReference type="Proteomes" id="UP000681290">
    <property type="component" value="Unassembled WGS sequence"/>
</dbReference>
<dbReference type="Pfam" id="PF12844">
    <property type="entry name" value="HTH_19"/>
    <property type="match status" value="1"/>
</dbReference>
<keyword evidence="4" id="KW-1185">Reference proteome</keyword>
<feature type="domain" description="HTH cro/C1-type" evidence="2">
    <location>
        <begin position="14"/>
        <end position="69"/>
    </location>
</feature>
<evidence type="ECO:0000259" key="2">
    <source>
        <dbReference type="PROSITE" id="PS50943"/>
    </source>
</evidence>
<evidence type="ECO:0000313" key="4">
    <source>
        <dbReference type="Proteomes" id="UP000681290"/>
    </source>
</evidence>
<dbReference type="EMBL" id="BOSM01000010">
    <property type="protein sequence ID" value="GIP60580.1"/>
    <property type="molecule type" value="Genomic_DNA"/>
</dbReference>
<dbReference type="InterPro" id="IPR010982">
    <property type="entry name" value="Lambda_DNA-bd_dom_sf"/>
</dbReference>
<reference evidence="3 4" key="1">
    <citation type="submission" date="2021-03" db="EMBL/GenBank/DDBJ databases">
        <title>Antimicrobial resistance genes in bacteria isolated from Japanese honey, and their potential for conferring macrolide and lincosamide resistance in the American foulbrood pathogen Paenibacillus larvae.</title>
        <authorList>
            <person name="Okamoto M."/>
            <person name="Kumagai M."/>
            <person name="Kanamori H."/>
            <person name="Takamatsu D."/>
        </authorList>
    </citation>
    <scope>NUCLEOTIDE SEQUENCE [LARGE SCALE GENOMIC DNA]</scope>
    <source>
        <strain evidence="3 4">J15TS10</strain>
    </source>
</reference>
<accession>A0ABQ4MXC9</accession>
<evidence type="ECO:0000313" key="3">
    <source>
        <dbReference type="EMBL" id="GIP60580.1"/>
    </source>
</evidence>
<evidence type="ECO:0000256" key="1">
    <source>
        <dbReference type="ARBA" id="ARBA00023125"/>
    </source>
</evidence>
<dbReference type="PROSITE" id="PS50943">
    <property type="entry name" value="HTH_CROC1"/>
    <property type="match status" value="1"/>
</dbReference>
<keyword evidence="1" id="KW-0238">DNA-binding</keyword>
<dbReference type="CDD" id="cd00093">
    <property type="entry name" value="HTH_XRE"/>
    <property type="match status" value="1"/>
</dbReference>
<dbReference type="InterPro" id="IPR001387">
    <property type="entry name" value="Cro/C1-type_HTH"/>
</dbReference>
<dbReference type="RefSeq" id="WP_213594256.1">
    <property type="nucleotide sequence ID" value="NZ_BOSM01000010.1"/>
</dbReference>
<protein>
    <recommendedName>
        <fullName evidence="2">HTH cro/C1-type domain-containing protein</fullName>
    </recommendedName>
</protein>
<gene>
    <name evidence="3" type="ORF">J15TS10_43940</name>
</gene>
<dbReference type="Gene3D" id="1.10.260.40">
    <property type="entry name" value="lambda repressor-like DNA-binding domains"/>
    <property type="match status" value="1"/>
</dbReference>